<dbReference type="SUPFAM" id="SSF51735">
    <property type="entry name" value="NAD(P)-binding Rossmann-fold domains"/>
    <property type="match status" value="1"/>
</dbReference>
<dbReference type="Gene3D" id="3.40.50.720">
    <property type="entry name" value="NAD(P)-binding Rossmann-like Domain"/>
    <property type="match status" value="1"/>
</dbReference>
<dbReference type="EMBL" id="JXNT01000029">
    <property type="protein sequence ID" value="ODM14292.1"/>
    <property type="molecule type" value="Genomic_DNA"/>
</dbReference>
<dbReference type="InterPro" id="IPR011051">
    <property type="entry name" value="RmlC_Cupin_sf"/>
</dbReference>
<dbReference type="PRINTS" id="PR00081">
    <property type="entry name" value="GDHRDH"/>
</dbReference>
<accession>A0A1E3B043</accession>
<dbReference type="OrthoDB" id="5307821at2759"/>
<reference evidence="4 5" key="1">
    <citation type="journal article" date="2016" name="BMC Genomics">
        <title>Comparative genomic and transcriptomic analyses of the Fuzhuan brick tea-fermentation fungus Aspergillus cristatus.</title>
        <authorList>
            <person name="Ge Y."/>
            <person name="Wang Y."/>
            <person name="Liu Y."/>
            <person name="Tan Y."/>
            <person name="Ren X."/>
            <person name="Zhang X."/>
            <person name="Hyde K.D."/>
            <person name="Liu Y."/>
            <person name="Liu Z."/>
        </authorList>
    </citation>
    <scope>NUCLEOTIDE SEQUENCE [LARGE SCALE GENOMIC DNA]</scope>
    <source>
        <strain evidence="4 5">GZAAS20.1005</strain>
    </source>
</reference>
<comment type="similarity">
    <text evidence="1">Belongs to the short-chain dehydrogenases/reductases (SDR) family.</text>
</comment>
<name>A0A1E3B043_ASPCR</name>
<dbReference type="SUPFAM" id="SSF51182">
    <property type="entry name" value="RmlC-like cupins"/>
    <property type="match status" value="1"/>
</dbReference>
<keyword evidence="3" id="KW-0560">Oxidoreductase</keyword>
<keyword evidence="2" id="KW-0521">NADP</keyword>
<evidence type="ECO:0000313" key="4">
    <source>
        <dbReference type="EMBL" id="ODM14292.1"/>
    </source>
</evidence>
<dbReference type="GO" id="GO:0050664">
    <property type="term" value="F:oxidoreductase activity, acting on NAD(P)H, oxygen as acceptor"/>
    <property type="evidence" value="ECO:0007669"/>
    <property type="project" value="TreeGrafter"/>
</dbReference>
<gene>
    <name evidence="4" type="ORF">SI65_10289</name>
</gene>
<proteinExistence type="inferred from homology"/>
<organism evidence="4 5">
    <name type="scientific">Aspergillus cristatus</name>
    <name type="common">Chinese Fuzhuan brick tea-fermentation fungus</name>
    <name type="synonym">Eurotium cristatum</name>
    <dbReference type="NCBI Taxonomy" id="573508"/>
    <lineage>
        <taxon>Eukaryota</taxon>
        <taxon>Fungi</taxon>
        <taxon>Dikarya</taxon>
        <taxon>Ascomycota</taxon>
        <taxon>Pezizomycotina</taxon>
        <taxon>Eurotiomycetes</taxon>
        <taxon>Eurotiomycetidae</taxon>
        <taxon>Eurotiales</taxon>
        <taxon>Aspergillaceae</taxon>
        <taxon>Aspergillus</taxon>
        <taxon>Aspergillus subgen. Aspergillus</taxon>
    </lineage>
</organism>
<evidence type="ECO:0000256" key="3">
    <source>
        <dbReference type="ARBA" id="ARBA00023002"/>
    </source>
</evidence>
<dbReference type="CDD" id="cd05233">
    <property type="entry name" value="SDR_c"/>
    <property type="match status" value="1"/>
</dbReference>
<dbReference type="Pfam" id="PF00106">
    <property type="entry name" value="adh_short"/>
    <property type="match status" value="1"/>
</dbReference>
<evidence type="ECO:0000313" key="5">
    <source>
        <dbReference type="Proteomes" id="UP000094569"/>
    </source>
</evidence>
<dbReference type="VEuPathDB" id="FungiDB:SI65_10289"/>
<dbReference type="InterPro" id="IPR014710">
    <property type="entry name" value="RmlC-like_jellyroll"/>
</dbReference>
<dbReference type="GO" id="GO:0044550">
    <property type="term" value="P:secondary metabolite biosynthetic process"/>
    <property type="evidence" value="ECO:0007669"/>
    <property type="project" value="UniProtKB-ARBA"/>
</dbReference>
<dbReference type="PANTHER" id="PTHR43008:SF7">
    <property type="entry name" value="SHORT CHAIN DEHYDROGENASE_REDUCTASE (AFU_ORTHOLOGUE AFUA_2G00830)"/>
    <property type="match status" value="1"/>
</dbReference>
<dbReference type="InterPro" id="IPR002347">
    <property type="entry name" value="SDR_fam"/>
</dbReference>
<dbReference type="AlphaFoldDB" id="A0A1E3B043"/>
<dbReference type="Gene3D" id="2.60.120.10">
    <property type="entry name" value="Jelly Rolls"/>
    <property type="match status" value="1"/>
</dbReference>
<dbReference type="Proteomes" id="UP000094569">
    <property type="component" value="Unassembled WGS sequence"/>
</dbReference>
<evidence type="ECO:0000256" key="1">
    <source>
        <dbReference type="ARBA" id="ARBA00006484"/>
    </source>
</evidence>
<dbReference type="InterPro" id="IPR036291">
    <property type="entry name" value="NAD(P)-bd_dom_sf"/>
</dbReference>
<evidence type="ECO:0000256" key="2">
    <source>
        <dbReference type="ARBA" id="ARBA00022857"/>
    </source>
</evidence>
<dbReference type="InterPro" id="IPR020904">
    <property type="entry name" value="Sc_DH/Rdtase_CS"/>
</dbReference>
<dbReference type="GO" id="GO:0016616">
    <property type="term" value="F:oxidoreductase activity, acting on the CH-OH group of donors, NAD or NADP as acceptor"/>
    <property type="evidence" value="ECO:0007669"/>
    <property type="project" value="UniProtKB-ARBA"/>
</dbReference>
<sequence length="431" mass="47779">MSSTQDERPKATAVPYQGKPLPNVPNDLVIPNVLSLDFDERLWVSQAPDIWFRPLVFSVSQGYFVNLLRVRKSGILSRHRHTGPVHNVNKVPVDGPCVLRTSFEDCGLNEDNFAHPLFLSMITVGMWDRFGELTSRARSFRLDSFLVFRKGATALISGAASGIGLATAHFCYSRGMNLVLLDVHEHSLLEATSQLPSTSEIRTSMFHLDVADAKAWKVLQQGISTMHPSGIDFLMLNAGCSVEPEAGKTVWQDPEYFSRTLAVNTLGYTNGIAALLDTMRNGTESKPRAIVLTGSKQGITNPPGNPAYNASKAAVKSIAEQLSYHLHSDHPEISVHLLVPGWTYTGFSAGRFPSKPDGAWAPEQVVEYMNRKMADGVFYIICPDNEVTEVLDRKRIVWSAGDIVYERPPLSRWRPDWKDTAAAEIKDKITL</sequence>
<keyword evidence="5" id="KW-1185">Reference proteome</keyword>
<comment type="caution">
    <text evidence="4">The sequence shown here is derived from an EMBL/GenBank/DDBJ whole genome shotgun (WGS) entry which is preliminary data.</text>
</comment>
<dbReference type="STRING" id="573508.A0A1E3B043"/>
<dbReference type="PANTHER" id="PTHR43008">
    <property type="entry name" value="BENZIL REDUCTASE"/>
    <property type="match status" value="1"/>
</dbReference>
<protein>
    <submittedName>
        <fullName evidence="4">Uncharacterized protein</fullName>
    </submittedName>
</protein>
<dbReference type="PROSITE" id="PS00061">
    <property type="entry name" value="ADH_SHORT"/>
    <property type="match status" value="1"/>
</dbReference>